<gene>
    <name evidence="7" type="ORF">MVES_001641</name>
</gene>
<dbReference type="Gene3D" id="3.40.640.10">
    <property type="entry name" value="Type I PLP-dependent aspartate aminotransferase-like (Major domain)"/>
    <property type="match status" value="1"/>
</dbReference>
<evidence type="ECO:0000313" key="7">
    <source>
        <dbReference type="EMBL" id="PKI84530.1"/>
    </source>
</evidence>
<dbReference type="PROSITE" id="PS00600">
    <property type="entry name" value="AA_TRANSFER_CLASS_3"/>
    <property type="match status" value="1"/>
</dbReference>
<organism evidence="7 8">
    <name type="scientific">Malassezia vespertilionis</name>
    <dbReference type="NCBI Taxonomy" id="2020962"/>
    <lineage>
        <taxon>Eukaryota</taxon>
        <taxon>Fungi</taxon>
        <taxon>Dikarya</taxon>
        <taxon>Basidiomycota</taxon>
        <taxon>Ustilaginomycotina</taxon>
        <taxon>Malasseziomycetes</taxon>
        <taxon>Malasseziales</taxon>
        <taxon>Malasseziaceae</taxon>
        <taxon>Malassezia</taxon>
    </lineage>
</organism>
<keyword evidence="3" id="KW-0032">Aminotransferase</keyword>
<reference evidence="7 8" key="1">
    <citation type="submission" date="2017-10" db="EMBL/GenBank/DDBJ databases">
        <title>A novel species of cold-tolerant Malassezia isolated from bats.</title>
        <authorList>
            <person name="Lorch J.M."/>
            <person name="Palmer J.M."/>
            <person name="Vanderwolf K.J."/>
            <person name="Schmidt K.Z."/>
            <person name="Verant M.L."/>
            <person name="Weller T.J."/>
            <person name="Blehert D.S."/>
        </authorList>
    </citation>
    <scope>NUCLEOTIDE SEQUENCE [LARGE SCALE GENOMIC DNA]</scope>
    <source>
        <strain evidence="7 8">NWHC:44797-103</strain>
    </source>
</reference>
<feature type="transmembrane region" description="Helical" evidence="6">
    <location>
        <begin position="676"/>
        <end position="693"/>
    </location>
</feature>
<dbReference type="InterPro" id="IPR005814">
    <property type="entry name" value="Aminotrans_3"/>
</dbReference>
<dbReference type="AlphaFoldDB" id="A0A2N1JD93"/>
<evidence type="ECO:0000256" key="5">
    <source>
        <dbReference type="ARBA" id="ARBA00022898"/>
    </source>
</evidence>
<accession>A0A2N1JD93</accession>
<sequence length="694" mass="73615">MQTEAEVFGAEHITSGVGRLTEYVLEKGEGSYVFTDQGKKLLDLTSGIGVVNVGHCHPTVTKAAQSQCGKITHAQVNITYSAAQITLLRALLDVMPFKELDTFFLTNSGSEAIESCVRIVRTVTKRPNVIVVQGSYHGRTAGAAAMTRSKTVYSMGGHPLMGGVFATAFPFYAQQGEPVDTPEEQLSQKALAQLRLLLEQQTAPCDTAAIFIETVLGEGGYVPAPASFLQGVRAICDEHGILYVADEIQSGYGRTGTMFAVERIGVRPDIMVMAKGLANGFPLSCVVGSKEIMKKLPAGTLGGTYAGNAVACAAATAVLDVFRDERVLENVAKRSEQLLAGLDAIRHTPAGQTIEQIRGHGLMIGIQFKPHDVSIGGMLAQACVEHGMLVLTTSIFDVIRLVPPLTITESEMDEALRILCAAFEANLVGSEGVPPFPPSPLAPSMLALQVLLGVLALLSVLCAQPDAGHRAVHATTTLAAAASSHTINARLQPTVSLKKRSYIARPLSTVTPNVALYLPDIPGDQHDGGATSVYYYGPGNQAITTVYALVTGTVGVGEGPKTTYMYQGPTEAYLANVERTVDLGRAKGGVRTAPFNVKCVYSRGLHRMGSCQYMYLSAQSTSIYEKNYKTMIDAKTTITPVAWLVQSMRREAATSGITTIPAPYSATSSAASLSSLYGLCTALIVTLLVGAFIV</sequence>
<dbReference type="InterPro" id="IPR049704">
    <property type="entry name" value="Aminotrans_3_PPA_site"/>
</dbReference>
<dbReference type="OrthoDB" id="10260828at2759"/>
<dbReference type="Gene3D" id="3.90.1150.10">
    <property type="entry name" value="Aspartate Aminotransferase, domain 1"/>
    <property type="match status" value="1"/>
</dbReference>
<dbReference type="InterPro" id="IPR015422">
    <property type="entry name" value="PyrdxlP-dep_Trfase_small"/>
</dbReference>
<keyword evidence="4" id="KW-0808">Transferase</keyword>
<evidence type="ECO:0000256" key="2">
    <source>
        <dbReference type="ARBA" id="ARBA00008954"/>
    </source>
</evidence>
<dbReference type="InterPro" id="IPR015421">
    <property type="entry name" value="PyrdxlP-dep_Trfase_major"/>
</dbReference>
<evidence type="ECO:0000313" key="8">
    <source>
        <dbReference type="Proteomes" id="UP000232875"/>
    </source>
</evidence>
<dbReference type="Proteomes" id="UP000232875">
    <property type="component" value="Unassembled WGS sequence"/>
</dbReference>
<comment type="cofactor">
    <cofactor evidence="1">
        <name>pyridoxal 5'-phosphate</name>
        <dbReference type="ChEBI" id="CHEBI:597326"/>
    </cofactor>
</comment>
<dbReference type="FunFam" id="3.40.640.10:FF:000013">
    <property type="entry name" value="4-aminobutyrate aminotransferase"/>
    <property type="match status" value="1"/>
</dbReference>
<evidence type="ECO:0000256" key="6">
    <source>
        <dbReference type="SAM" id="Phobius"/>
    </source>
</evidence>
<dbReference type="InterPro" id="IPR015424">
    <property type="entry name" value="PyrdxlP-dep_Trfase"/>
</dbReference>
<dbReference type="CDD" id="cd00610">
    <property type="entry name" value="OAT_like"/>
    <property type="match status" value="1"/>
</dbReference>
<dbReference type="GO" id="GO:0042802">
    <property type="term" value="F:identical protein binding"/>
    <property type="evidence" value="ECO:0007669"/>
    <property type="project" value="TreeGrafter"/>
</dbReference>
<keyword evidence="8" id="KW-1185">Reference proteome</keyword>
<keyword evidence="6" id="KW-0812">Transmembrane</keyword>
<dbReference type="PANTHER" id="PTHR11986">
    <property type="entry name" value="AMINOTRANSFERASE CLASS III"/>
    <property type="match status" value="1"/>
</dbReference>
<dbReference type="InterPro" id="IPR050103">
    <property type="entry name" value="Class-III_PLP-dep_AT"/>
</dbReference>
<evidence type="ECO:0000256" key="1">
    <source>
        <dbReference type="ARBA" id="ARBA00001933"/>
    </source>
</evidence>
<keyword evidence="5" id="KW-0663">Pyridoxal phosphate</keyword>
<name>A0A2N1JD93_9BASI</name>
<dbReference type="PANTHER" id="PTHR11986:SF79">
    <property type="entry name" value="ACETYLORNITHINE AMINOTRANSFERASE, MITOCHONDRIAL"/>
    <property type="match status" value="1"/>
</dbReference>
<keyword evidence="6" id="KW-0472">Membrane</keyword>
<dbReference type="GO" id="GO:0030170">
    <property type="term" value="F:pyridoxal phosphate binding"/>
    <property type="evidence" value="ECO:0007669"/>
    <property type="project" value="InterPro"/>
</dbReference>
<dbReference type="STRING" id="2020962.A0A2N1JD93"/>
<evidence type="ECO:0000256" key="3">
    <source>
        <dbReference type="ARBA" id="ARBA00022576"/>
    </source>
</evidence>
<dbReference type="Pfam" id="PF00202">
    <property type="entry name" value="Aminotran_3"/>
    <property type="match status" value="1"/>
</dbReference>
<dbReference type="EMBL" id="KZ454989">
    <property type="protein sequence ID" value="PKI84530.1"/>
    <property type="molecule type" value="Genomic_DNA"/>
</dbReference>
<protein>
    <submittedName>
        <fullName evidence="7">Uncharacterized protein</fullName>
    </submittedName>
</protein>
<proteinExistence type="inferred from homology"/>
<evidence type="ECO:0000256" key="4">
    <source>
        <dbReference type="ARBA" id="ARBA00022679"/>
    </source>
</evidence>
<dbReference type="GO" id="GO:0008483">
    <property type="term" value="F:transaminase activity"/>
    <property type="evidence" value="ECO:0007669"/>
    <property type="project" value="UniProtKB-KW"/>
</dbReference>
<keyword evidence="6" id="KW-1133">Transmembrane helix</keyword>
<comment type="similarity">
    <text evidence="2">Belongs to the class-III pyridoxal-phosphate-dependent aminotransferase family.</text>
</comment>
<dbReference type="SUPFAM" id="SSF53383">
    <property type="entry name" value="PLP-dependent transferases"/>
    <property type="match status" value="1"/>
</dbReference>